<dbReference type="Proteomes" id="UP000018721">
    <property type="component" value="Unassembled WGS sequence"/>
</dbReference>
<keyword evidence="2" id="KW-1185">Reference proteome</keyword>
<protein>
    <submittedName>
        <fullName evidence="1">Uncharacterized protein</fullName>
    </submittedName>
</protein>
<gene>
    <name evidence="1" type="ORF">F443_23180</name>
</gene>
<organism evidence="1 2">
    <name type="scientific">Phytophthora nicotianae P1569</name>
    <dbReference type="NCBI Taxonomy" id="1317065"/>
    <lineage>
        <taxon>Eukaryota</taxon>
        <taxon>Sar</taxon>
        <taxon>Stramenopiles</taxon>
        <taxon>Oomycota</taxon>
        <taxon>Peronosporomycetes</taxon>
        <taxon>Peronosporales</taxon>
        <taxon>Peronosporaceae</taxon>
        <taxon>Phytophthora</taxon>
    </lineage>
</organism>
<name>V9DUL0_PHYNI</name>
<evidence type="ECO:0000313" key="2">
    <source>
        <dbReference type="Proteomes" id="UP000018721"/>
    </source>
</evidence>
<proteinExistence type="predicted"/>
<evidence type="ECO:0000313" key="1">
    <source>
        <dbReference type="EMBL" id="ETI29707.1"/>
    </source>
</evidence>
<dbReference type="EMBL" id="ANIZ01004907">
    <property type="protein sequence ID" value="ETI29707.1"/>
    <property type="molecule type" value="Genomic_DNA"/>
</dbReference>
<sequence>MPRFSKRKQLLCHVQDVLVTREASALLRDVLSSEDSDEDNLEEFWEYKYEDIQGTRYATRLSHYQKRKKSLAQATLQSGAHV</sequence>
<dbReference type="AlphaFoldDB" id="V9DUL0"/>
<accession>V9DUL0</accession>
<comment type="caution">
    <text evidence="1">The sequence shown here is derived from an EMBL/GenBank/DDBJ whole genome shotgun (WGS) entry which is preliminary data.</text>
</comment>
<reference evidence="1 2" key="1">
    <citation type="submission" date="2013-11" db="EMBL/GenBank/DDBJ databases">
        <title>The Genome Sequence of Phytophthora parasitica P1569.</title>
        <authorList>
            <consortium name="The Broad Institute Genomics Platform"/>
            <person name="Russ C."/>
            <person name="Tyler B."/>
            <person name="Panabieres F."/>
            <person name="Shan W."/>
            <person name="Tripathy S."/>
            <person name="Grunwald N."/>
            <person name="Machado M."/>
            <person name="Johnson C.S."/>
            <person name="Arredondo F."/>
            <person name="Hong C."/>
            <person name="Coffey M."/>
            <person name="Young S.K."/>
            <person name="Zeng Q."/>
            <person name="Gargeya S."/>
            <person name="Fitzgerald M."/>
            <person name="Abouelleil A."/>
            <person name="Alvarado L."/>
            <person name="Chapman S.B."/>
            <person name="Gainer-Dewar J."/>
            <person name="Goldberg J."/>
            <person name="Griggs A."/>
            <person name="Gujja S."/>
            <person name="Hansen M."/>
            <person name="Howarth C."/>
            <person name="Imamovic A."/>
            <person name="Ireland A."/>
            <person name="Larimer J."/>
            <person name="McCowan C."/>
            <person name="Murphy C."/>
            <person name="Pearson M."/>
            <person name="Poon T.W."/>
            <person name="Priest M."/>
            <person name="Roberts A."/>
            <person name="Saif S."/>
            <person name="Shea T."/>
            <person name="Sykes S."/>
            <person name="Wortman J."/>
            <person name="Nusbaum C."/>
            <person name="Birren B."/>
        </authorList>
    </citation>
    <scope>NUCLEOTIDE SEQUENCE [LARGE SCALE GENOMIC DNA]</scope>
    <source>
        <strain evidence="1 2">P1569</strain>
    </source>
</reference>
<dbReference type="HOGENOM" id="CLU_181855_0_0_1"/>